<dbReference type="AlphaFoldDB" id="A0A101LYH6"/>
<keyword evidence="2" id="KW-0496">Mitochondrion</keyword>
<accession>A0A101LYH6</accession>
<keyword evidence="1" id="KW-1133">Transmembrane helix</keyword>
<organism evidence="2">
    <name type="scientific">Picea glauca</name>
    <name type="common">White spruce</name>
    <name type="synonym">Pinus glauca</name>
    <dbReference type="NCBI Taxonomy" id="3330"/>
    <lineage>
        <taxon>Eukaryota</taxon>
        <taxon>Viridiplantae</taxon>
        <taxon>Streptophyta</taxon>
        <taxon>Embryophyta</taxon>
        <taxon>Tracheophyta</taxon>
        <taxon>Spermatophyta</taxon>
        <taxon>Pinopsida</taxon>
        <taxon>Pinidae</taxon>
        <taxon>Conifers I</taxon>
        <taxon>Pinales</taxon>
        <taxon>Pinaceae</taxon>
        <taxon>Picea</taxon>
    </lineage>
</organism>
<keyword evidence="1" id="KW-0812">Transmembrane</keyword>
<sequence length="78" mass="8784">MCCELGVIDRCCFLPLHAWYSLRCVFLPMDVLVIACLVITLLCLFVLVSLGVCVLLFAAVFETRFMRFTLEIVFSSVG</sequence>
<keyword evidence="1" id="KW-0472">Membrane</keyword>
<feature type="transmembrane region" description="Helical" evidence="1">
    <location>
        <begin position="31"/>
        <end position="61"/>
    </location>
</feature>
<evidence type="ECO:0000313" key="2">
    <source>
        <dbReference type="EMBL" id="KUM47666.1"/>
    </source>
</evidence>
<geneLocation type="mitochondrion" evidence="2"/>
<comment type="caution">
    <text evidence="2">The sequence shown here is derived from an EMBL/GenBank/DDBJ whole genome shotgun (WGS) entry which is preliminary data.</text>
</comment>
<protein>
    <submittedName>
        <fullName evidence="2">Uncharacterized protein</fullName>
    </submittedName>
</protein>
<proteinExistence type="predicted"/>
<name>A0A101LYH6_PICGL</name>
<reference evidence="2" key="1">
    <citation type="journal article" date="2015" name="Genome Biol. Evol.">
        <title>Organellar Genomes of White Spruce (Picea glauca): Assembly and Annotation.</title>
        <authorList>
            <person name="Jackman S.D."/>
            <person name="Warren R.L."/>
            <person name="Gibb E.A."/>
            <person name="Vandervalk B.P."/>
            <person name="Mohamadi H."/>
            <person name="Chu J."/>
            <person name="Raymond A."/>
            <person name="Pleasance S."/>
            <person name="Coope R."/>
            <person name="Wildung M.R."/>
            <person name="Ritland C.E."/>
            <person name="Bousquet J."/>
            <person name="Jones S.J."/>
            <person name="Bohlmann J."/>
            <person name="Birol I."/>
        </authorList>
    </citation>
    <scope>NUCLEOTIDE SEQUENCE [LARGE SCALE GENOMIC DNA]</scope>
    <source>
        <tissue evidence="2">Flushing bud</tissue>
    </source>
</reference>
<evidence type="ECO:0000256" key="1">
    <source>
        <dbReference type="SAM" id="Phobius"/>
    </source>
</evidence>
<dbReference type="EMBL" id="LKAM01000007">
    <property type="protein sequence ID" value="KUM47666.1"/>
    <property type="molecule type" value="Genomic_DNA"/>
</dbReference>
<gene>
    <name evidence="2" type="ORF">ABT39_MTgene5853</name>
</gene>